<dbReference type="EMBL" id="MWIH01000003">
    <property type="protein sequence ID" value="OQO93643.1"/>
    <property type="molecule type" value="Genomic_DNA"/>
</dbReference>
<dbReference type="RefSeq" id="WP_081190604.1">
    <property type="nucleotide sequence ID" value="NZ_MWIH01000003.1"/>
</dbReference>
<organism evidence="1 2">
    <name type="scientific">Saccharomonospora piscinae</name>
    <dbReference type="NCBI Taxonomy" id="687388"/>
    <lineage>
        <taxon>Bacteria</taxon>
        <taxon>Bacillati</taxon>
        <taxon>Actinomycetota</taxon>
        <taxon>Actinomycetes</taxon>
        <taxon>Pseudonocardiales</taxon>
        <taxon>Pseudonocardiaceae</taxon>
        <taxon>Saccharomonospora</taxon>
    </lineage>
</organism>
<keyword evidence="2" id="KW-1185">Reference proteome</keyword>
<gene>
    <name evidence="1" type="ORF">B1813_03620</name>
</gene>
<comment type="caution">
    <text evidence="1">The sequence shown here is derived from an EMBL/GenBank/DDBJ whole genome shotgun (WGS) entry which is preliminary data.</text>
</comment>
<evidence type="ECO:0000313" key="2">
    <source>
        <dbReference type="Proteomes" id="UP000192591"/>
    </source>
</evidence>
<name>A0A1V9A975_SACPI</name>
<reference evidence="1 2" key="1">
    <citation type="submission" date="2017-02" db="EMBL/GenBank/DDBJ databases">
        <title>Draft genome of Saccharomonospora sp. 154.</title>
        <authorList>
            <person name="Alonso-Carmona G.S."/>
            <person name="De La Haba R."/>
            <person name="Vera-Gargallo B."/>
            <person name="Sandoval-Trujillo A.H."/>
            <person name="Ramirez-Duran N."/>
            <person name="Ventosa A."/>
        </authorList>
    </citation>
    <scope>NUCLEOTIDE SEQUENCE [LARGE SCALE GENOMIC DNA]</scope>
    <source>
        <strain evidence="1 2">LRS4.154</strain>
    </source>
</reference>
<evidence type="ECO:0000313" key="1">
    <source>
        <dbReference type="EMBL" id="OQO93643.1"/>
    </source>
</evidence>
<proteinExistence type="predicted"/>
<accession>A0A1V9A975</accession>
<dbReference type="Proteomes" id="UP000192591">
    <property type="component" value="Unassembled WGS sequence"/>
</dbReference>
<sequence>MSIAPQAPGLGMGSVHVVGDPSHRIVLADGLAVEILASYPVRPDADLYSLAVAIEFRCGHCRHESEATLVAVRDHALLCPGCYADLDLVRGPPVMEIAPVQRSAA</sequence>
<dbReference type="STRING" id="1962155.B1813_03620"/>
<protein>
    <submittedName>
        <fullName evidence="1">Uncharacterized protein</fullName>
    </submittedName>
</protein>
<dbReference type="AlphaFoldDB" id="A0A1V9A975"/>